<dbReference type="Proteomes" id="UP001529514">
    <property type="component" value="Chromosome"/>
</dbReference>
<dbReference type="RefSeq" id="WP_374053284.1">
    <property type="nucleotide sequence ID" value="NZ_AP028978.1"/>
</dbReference>
<name>A0ABN7C2D9_9GAMM</name>
<dbReference type="EMBL" id="AP028978">
    <property type="protein sequence ID" value="BET96519.1"/>
    <property type="molecule type" value="Genomic_DNA"/>
</dbReference>
<evidence type="ECO:0000313" key="1">
    <source>
        <dbReference type="EMBL" id="BET96519.1"/>
    </source>
</evidence>
<sequence length="64" mass="6957">MKKVLIETQKAGDYSVITMAIGSVVAIYKRAGNTSCLKVSGRGNVRQVKALFREFVRSADPALI</sequence>
<protein>
    <submittedName>
        <fullName evidence="1">Uncharacterized protein</fullName>
    </submittedName>
</protein>
<reference evidence="1 2" key="1">
    <citation type="submission" date="2023-10" db="EMBL/GenBank/DDBJ databases">
        <title>Xenorhabdus taiwanensis sp. nov., a symbiotic bacterium associated with the entomopathogenic nematode Steinernema taiwanensis.</title>
        <authorList>
            <person name="Tseng C.T."/>
            <person name="Shu H.Y."/>
            <person name="Chen M.H."/>
            <person name="Fang Y.J."/>
            <person name="Wu T.L."/>
            <person name="Lin Y.C."/>
            <person name="Huang C.J."/>
        </authorList>
    </citation>
    <scope>NUCLEOTIDE SEQUENCE [LARGE SCALE GENOMIC DNA]</scope>
    <source>
        <strain evidence="1 2">TCT-1</strain>
    </source>
</reference>
<proteinExistence type="predicted"/>
<keyword evidence="2" id="KW-1185">Reference proteome</keyword>
<evidence type="ECO:0000313" key="2">
    <source>
        <dbReference type="Proteomes" id="UP001529514"/>
    </source>
</evidence>
<accession>A0ABN7C2D9</accession>
<organism evidence="1 2">
    <name type="scientific">Xenorhabdus taiwanensis</name>
    <dbReference type="NCBI Taxonomy" id="3085177"/>
    <lineage>
        <taxon>Bacteria</taxon>
        <taxon>Pseudomonadati</taxon>
        <taxon>Pseudomonadota</taxon>
        <taxon>Gammaproteobacteria</taxon>
        <taxon>Enterobacterales</taxon>
        <taxon>Morganellaceae</taxon>
        <taxon>Xenorhabdus</taxon>
    </lineage>
</organism>
<gene>
    <name evidence="1" type="ORF">TCT1_14400</name>
</gene>